<dbReference type="Gene3D" id="3.40.50.150">
    <property type="entry name" value="Vaccinia Virus protein VP39"/>
    <property type="match status" value="1"/>
</dbReference>
<evidence type="ECO:0000256" key="2">
    <source>
        <dbReference type="ARBA" id="ARBA00022679"/>
    </source>
</evidence>
<keyword evidence="6" id="KW-0472">Membrane</keyword>
<dbReference type="EMBL" id="GDKF01004628">
    <property type="protein sequence ID" value="JAT73994.1"/>
    <property type="molecule type" value="Transcribed_RNA"/>
</dbReference>
<comment type="caution">
    <text evidence="6">Lacks conserved residue(s) required for the propagation of feature annotation.</text>
</comment>
<feature type="binding site" evidence="6">
    <location>
        <position position="109"/>
    </location>
    <ligand>
        <name>S-adenosyl-L-methionine</name>
        <dbReference type="ChEBI" id="CHEBI:59789"/>
    </ligand>
</feature>
<dbReference type="GO" id="GO:0032259">
    <property type="term" value="P:methylation"/>
    <property type="evidence" value="ECO:0007669"/>
    <property type="project" value="UniProtKB-KW"/>
</dbReference>
<sequence length="309" mass="33855">MALCLRRSVADLPGLIGLASRHASFQFHTSTVAPQIPEVPKETVDFGYQSVPRTEKETLVGGVFRSVAPSYDVMNDLMSAGMHRVWKDRLVEKLRPFPGMRHLDVAGGTGDVAFRVLRALREAEAAARPQVPGPGPSRSAPPQKGTVVIADINPAMLLEGRKRAAGEGIDSYDLEWVEASAETLPFPDDSMDSYTISFGIRNVTDRDAALREAKRVLRPGGRFLCLEFSKVVVPGLQQLYDLYSFAVIPQIGRLVANDGASYQYLVESIRMFPDQESWARQLEAAGLVGVEYENLMGGVVAIHSGFKLH</sequence>
<feature type="binding site" evidence="6">
    <location>
        <position position="197"/>
    </location>
    <ligand>
        <name>S-adenosyl-L-methionine</name>
        <dbReference type="ChEBI" id="CHEBI:59789"/>
    </ligand>
</feature>
<comment type="similarity">
    <text evidence="6">Belongs to the class I-like SAM-binding methyltransferase superfamily. MenG/UbiE family.</text>
</comment>
<keyword evidence="6" id="KW-0999">Mitochondrion inner membrane</keyword>
<dbReference type="Pfam" id="PF01209">
    <property type="entry name" value="Ubie_methyltran"/>
    <property type="match status" value="1"/>
</dbReference>
<feature type="region of interest" description="Disordered" evidence="7">
    <location>
        <begin position="125"/>
        <end position="144"/>
    </location>
</feature>
<organism evidence="9">
    <name type="scientific">Auxenochlorella protothecoides</name>
    <name type="common">Green microalga</name>
    <name type="synonym">Chlorella protothecoides</name>
    <dbReference type="NCBI Taxonomy" id="3075"/>
    <lineage>
        <taxon>Eukaryota</taxon>
        <taxon>Viridiplantae</taxon>
        <taxon>Chlorophyta</taxon>
        <taxon>core chlorophytes</taxon>
        <taxon>Trebouxiophyceae</taxon>
        <taxon>Chlorellales</taxon>
        <taxon>Chlorellaceae</taxon>
        <taxon>Auxenochlorella</taxon>
    </lineage>
</organism>
<dbReference type="GO" id="GO:0031314">
    <property type="term" value="C:extrinsic component of mitochondrial inner membrane"/>
    <property type="evidence" value="ECO:0007669"/>
    <property type="project" value="UniProtKB-UniRule"/>
</dbReference>
<comment type="subcellular location">
    <subcellularLocation>
        <location evidence="6">Mitochondrion inner membrane</location>
        <topology evidence="6">Peripheral membrane protein</topology>
        <orientation evidence="6">Matrix side</orientation>
    </subcellularLocation>
</comment>
<dbReference type="NCBIfam" id="TIGR01934">
    <property type="entry name" value="MenG_MenH_UbiE"/>
    <property type="match status" value="1"/>
</dbReference>
<dbReference type="GO" id="GO:0008425">
    <property type="term" value="F:2-methoxy-6-polyprenyl-1,4-benzoquinol methyltransferase activity"/>
    <property type="evidence" value="ECO:0007669"/>
    <property type="project" value="UniProtKB-UniRule"/>
</dbReference>
<dbReference type="CDD" id="cd02440">
    <property type="entry name" value="AdoMet_MTases"/>
    <property type="match status" value="1"/>
</dbReference>
<evidence type="ECO:0000256" key="4">
    <source>
        <dbReference type="ARBA" id="ARBA00022691"/>
    </source>
</evidence>
<dbReference type="UniPathway" id="UPA00232"/>
<dbReference type="AlphaFoldDB" id="A0A1D2A493"/>
<dbReference type="EMBL" id="GDKF01005171">
    <property type="protein sequence ID" value="JAT73451.1"/>
    <property type="molecule type" value="Transcribed_RNA"/>
</dbReference>
<protein>
    <recommendedName>
        <fullName evidence="6">2-methoxy-6-polyprenyl-1,4-benzoquinol methylase, mitochondrial</fullName>
        <ecNumber evidence="6">2.1.1.201</ecNumber>
    </recommendedName>
    <alternativeName>
        <fullName evidence="6">Ubiquinone biosynthesis methyltransferase COQ5</fullName>
    </alternativeName>
</protein>
<keyword evidence="1 6" id="KW-0489">Methyltransferase</keyword>
<dbReference type="SUPFAM" id="SSF53335">
    <property type="entry name" value="S-adenosyl-L-methionine-dependent methyltransferases"/>
    <property type="match status" value="1"/>
</dbReference>
<dbReference type="HAMAP" id="MF_01813">
    <property type="entry name" value="MenG_UbiE_methyltr"/>
    <property type="match status" value="1"/>
</dbReference>
<comment type="pathway">
    <text evidence="6">Cofactor biosynthesis; ubiquinone biosynthesis.</text>
</comment>
<evidence type="ECO:0000256" key="7">
    <source>
        <dbReference type="SAM" id="MobiDB-lite"/>
    </source>
</evidence>
<feature type="binding site" evidence="6">
    <location>
        <position position="151"/>
    </location>
    <ligand>
        <name>S-adenosyl-L-methionine</name>
        <dbReference type="ChEBI" id="CHEBI:59789"/>
    </ligand>
</feature>
<dbReference type="PANTHER" id="PTHR43591:SF24">
    <property type="entry name" value="2-METHOXY-6-POLYPRENYL-1,4-BENZOQUINOL METHYLASE, MITOCHONDRIAL"/>
    <property type="match status" value="1"/>
</dbReference>
<dbReference type="InterPro" id="IPR029063">
    <property type="entry name" value="SAM-dependent_MTases_sf"/>
</dbReference>
<proteinExistence type="inferred from homology"/>
<dbReference type="FunFam" id="3.40.50.150:FF:000064">
    <property type="entry name" value="2-methoxy-6-polyprenyl-1,4-benzoquinol methylase, mitochondrial"/>
    <property type="match status" value="1"/>
</dbReference>
<evidence type="ECO:0000256" key="6">
    <source>
        <dbReference type="HAMAP-Rule" id="MF_03191"/>
    </source>
</evidence>
<dbReference type="PANTHER" id="PTHR43591">
    <property type="entry name" value="METHYLTRANSFERASE"/>
    <property type="match status" value="1"/>
</dbReference>
<dbReference type="PROSITE" id="PS51608">
    <property type="entry name" value="SAM_MT_UBIE"/>
    <property type="match status" value="1"/>
</dbReference>
<comment type="catalytic activity">
    <reaction evidence="6">
        <text>a 2-methoxy-6-(all-trans-polyprenyl)benzene-1,4-diol + S-adenosyl-L-methionine = a 5-methoxy-2-methyl-3-(all-trans-polyprenyl)benzene-1,4-diol + S-adenosyl-L-homocysteine + H(+)</text>
        <dbReference type="Rhea" id="RHEA:28286"/>
        <dbReference type="Rhea" id="RHEA-COMP:10858"/>
        <dbReference type="Rhea" id="RHEA-COMP:10859"/>
        <dbReference type="ChEBI" id="CHEBI:15378"/>
        <dbReference type="ChEBI" id="CHEBI:57856"/>
        <dbReference type="ChEBI" id="CHEBI:59789"/>
        <dbReference type="ChEBI" id="CHEBI:84166"/>
        <dbReference type="ChEBI" id="CHEBI:84167"/>
        <dbReference type="EC" id="2.1.1.201"/>
    </reaction>
</comment>
<comment type="subunit">
    <text evidence="5">Component of a multi-subunit COQ enzyme complex, composed of at least COQ3, COQ4, COQ5, COQ6, COQ7 and COQ9. Interacts with PYURF; the interaction is direct, stabilizes COQ5 protein and associates PYURF with COQ enzyme complex.</text>
</comment>
<keyword evidence="6" id="KW-0496">Mitochondrion</keyword>
<dbReference type="InterPro" id="IPR023576">
    <property type="entry name" value="UbiE/COQ5_MeTrFase_CS"/>
</dbReference>
<evidence type="ECO:0000256" key="3">
    <source>
        <dbReference type="ARBA" id="ARBA00022688"/>
    </source>
</evidence>
<dbReference type="EC" id="2.1.1.201" evidence="6"/>
<name>A0A1D2A493_AUXPR</name>
<accession>A0A1D2A493</accession>
<reference evidence="9" key="1">
    <citation type="submission" date="2015-08" db="EMBL/GenBank/DDBJ databases">
        <authorList>
            <person name="Babu N.S."/>
            <person name="Beckwith C.J."/>
            <person name="Beseler K.G."/>
            <person name="Brison A."/>
            <person name="Carone J.V."/>
            <person name="Caskin T.P."/>
            <person name="Diamond M."/>
            <person name="Durham M.E."/>
            <person name="Foxe J.M."/>
            <person name="Go M."/>
            <person name="Henderson B.A."/>
            <person name="Jones I.B."/>
            <person name="McGettigan J.A."/>
            <person name="Micheletti S.J."/>
            <person name="Nasrallah M.E."/>
            <person name="Ortiz D."/>
            <person name="Piller C.R."/>
            <person name="Privatt S.R."/>
            <person name="Schneider S.L."/>
            <person name="Sharp S."/>
            <person name="Smith T.C."/>
            <person name="Stanton J.D."/>
            <person name="Ullery H.E."/>
            <person name="Wilson R.J."/>
            <person name="Serrano M.G."/>
            <person name="Buck G."/>
            <person name="Lee V."/>
            <person name="Wang Y."/>
            <person name="Carvalho R."/>
            <person name="Voegtly L."/>
            <person name="Shi R."/>
            <person name="Duckworth R."/>
            <person name="Johnson A."/>
            <person name="Loviza R."/>
            <person name="Walstead R."/>
            <person name="Shah Z."/>
            <person name="Kiflezghi M."/>
            <person name="Wade K."/>
            <person name="Ball S.L."/>
            <person name="Bradley K.W."/>
            <person name="Asai D.J."/>
            <person name="Bowman C.A."/>
            <person name="Russell D.A."/>
            <person name="Pope W.H."/>
            <person name="Jacobs-Sera D."/>
            <person name="Hendrix R.W."/>
            <person name="Hatfull G.F."/>
        </authorList>
    </citation>
    <scope>NUCLEOTIDE SEQUENCE</scope>
</reference>
<dbReference type="PROSITE" id="PS01184">
    <property type="entry name" value="UBIE_2"/>
    <property type="match status" value="1"/>
</dbReference>
<gene>
    <name evidence="6" type="primary">COQ5</name>
    <name evidence="8" type="ORF">g.87497</name>
    <name evidence="9" type="ORF">g.87507</name>
</gene>
<evidence type="ECO:0000256" key="5">
    <source>
        <dbReference type="ARBA" id="ARBA00046387"/>
    </source>
</evidence>
<dbReference type="InterPro" id="IPR004033">
    <property type="entry name" value="UbiE/COQ5_MeTrFase"/>
</dbReference>
<comment type="function">
    <text evidence="6">Methyltransferase required for the conversion of 2-polyprenyl-6-methoxy-1,4-benzoquinol (DDMQH2) to 2-polyprenyl-3-methyl-6-methoxy-1,4-benzoquinol (DMQH2).</text>
</comment>
<evidence type="ECO:0000313" key="8">
    <source>
        <dbReference type="EMBL" id="JAT73451.1"/>
    </source>
</evidence>
<evidence type="ECO:0000256" key="1">
    <source>
        <dbReference type="ARBA" id="ARBA00022603"/>
    </source>
</evidence>
<evidence type="ECO:0000313" key="9">
    <source>
        <dbReference type="EMBL" id="JAT73994.1"/>
    </source>
</evidence>
<dbReference type="PROSITE" id="PS01183">
    <property type="entry name" value="UBIE_1"/>
    <property type="match status" value="1"/>
</dbReference>
<keyword evidence="2 6" id="KW-0808">Transferase</keyword>
<keyword evidence="4 6" id="KW-0949">S-adenosyl-L-methionine</keyword>
<keyword evidence="3 6" id="KW-0831">Ubiquinone biosynthesis</keyword>